<dbReference type="EMBL" id="JAUSWC010000032">
    <property type="protein sequence ID" value="MDQ0491370.1"/>
    <property type="molecule type" value="Genomic_DNA"/>
</dbReference>
<keyword evidence="4" id="KW-1185">Reference proteome</keyword>
<sequence length="104" mass="10872">MFRGATARTVVSALAAVLITLQLFTPSAVFASAHTARHVEAKAQLGIQPSEKAPRTGTELSPKALRDGIVNCRSTGRGGPTGPLCIRDRLRTADSAPEDRSGSC</sequence>
<evidence type="ECO:0000313" key="4">
    <source>
        <dbReference type="Proteomes" id="UP001236795"/>
    </source>
</evidence>
<reference evidence="3 4" key="1">
    <citation type="submission" date="2023-07" db="EMBL/GenBank/DDBJ databases">
        <title>Genomic Encyclopedia of Type Strains, Phase IV (KMG-IV): sequencing the most valuable type-strain genomes for metagenomic binning, comparative biology and taxonomic classification.</title>
        <authorList>
            <person name="Goeker M."/>
        </authorList>
    </citation>
    <scope>NUCLEOTIDE SEQUENCE [LARGE SCALE GENOMIC DNA]</scope>
    <source>
        <strain evidence="3 4">DSM 40573</strain>
    </source>
</reference>
<accession>A0ABU0KPS6</accession>
<evidence type="ECO:0000256" key="1">
    <source>
        <dbReference type="SAM" id="MobiDB-lite"/>
    </source>
</evidence>
<name>A0ABU0KPS6_9ACTN</name>
<evidence type="ECO:0000256" key="2">
    <source>
        <dbReference type="SAM" id="SignalP"/>
    </source>
</evidence>
<feature type="region of interest" description="Disordered" evidence="1">
    <location>
        <begin position="70"/>
        <end position="104"/>
    </location>
</feature>
<feature type="signal peptide" evidence="2">
    <location>
        <begin position="1"/>
        <end position="31"/>
    </location>
</feature>
<organism evidence="3 4">
    <name type="scientific">Streptomyces thermodiastaticus</name>
    <dbReference type="NCBI Taxonomy" id="44061"/>
    <lineage>
        <taxon>Bacteria</taxon>
        <taxon>Bacillati</taxon>
        <taxon>Actinomycetota</taxon>
        <taxon>Actinomycetes</taxon>
        <taxon>Kitasatosporales</taxon>
        <taxon>Streptomycetaceae</taxon>
        <taxon>Streptomyces</taxon>
    </lineage>
</organism>
<proteinExistence type="predicted"/>
<comment type="caution">
    <text evidence="3">The sequence shown here is derived from an EMBL/GenBank/DDBJ whole genome shotgun (WGS) entry which is preliminary data.</text>
</comment>
<dbReference type="Proteomes" id="UP001236795">
    <property type="component" value="Unassembled WGS sequence"/>
</dbReference>
<protein>
    <recommendedName>
        <fullName evidence="5">Secreted protein</fullName>
    </recommendedName>
</protein>
<gene>
    <name evidence="3" type="ORF">QO019_006267</name>
</gene>
<keyword evidence="2" id="KW-0732">Signal</keyword>
<feature type="compositionally biased region" description="Basic and acidic residues" evidence="1">
    <location>
        <begin position="86"/>
        <end position="104"/>
    </location>
</feature>
<feature type="chain" id="PRO_5047335899" description="Secreted protein" evidence="2">
    <location>
        <begin position="32"/>
        <end position="104"/>
    </location>
</feature>
<evidence type="ECO:0008006" key="5">
    <source>
        <dbReference type="Google" id="ProtNLM"/>
    </source>
</evidence>
<evidence type="ECO:0000313" key="3">
    <source>
        <dbReference type="EMBL" id="MDQ0491370.1"/>
    </source>
</evidence>